<dbReference type="EMBL" id="JABXYM010000001">
    <property type="protein sequence ID" value="MCR6094956.1"/>
    <property type="molecule type" value="Genomic_DNA"/>
</dbReference>
<comment type="caution">
    <text evidence="1">The sequence shown here is derived from an EMBL/GenBank/DDBJ whole genome shotgun (WGS) entry which is preliminary data.</text>
</comment>
<gene>
    <name evidence="1" type="ORF">HXA33_00145</name>
</gene>
<name>A0A9Q4AXF2_SALAG</name>
<proteinExistence type="predicted"/>
<evidence type="ECO:0000313" key="1">
    <source>
        <dbReference type="EMBL" id="MCR6094956.1"/>
    </source>
</evidence>
<dbReference type="AlphaFoldDB" id="A0A9Q4AXF2"/>
<sequence length="115" mass="13095">MPRMTDDRTVTISHRLLPKADLISKRDPLKKHMDTIESIDQSLMTLANNIIVGENQQGEIAETMLKETSLYQTNCDNLLEQIRHEITRAALSLDTQVDNMKTQPITLTFKSKAID</sequence>
<keyword evidence="2" id="KW-1185">Reference proteome</keyword>
<dbReference type="RefSeq" id="WP_257819579.1">
    <property type="nucleotide sequence ID" value="NZ_JABXYM010000001.1"/>
</dbReference>
<accession>A0A9Q4AXF2</accession>
<reference evidence="1" key="1">
    <citation type="submission" date="2020-06" db="EMBL/GenBank/DDBJ databases">
        <title>Insight into the genomes of haloalkaliphilic bacilli from Kenyan soda lakes.</title>
        <authorList>
            <person name="Mwirichia R."/>
            <person name="Villamizar G.C."/>
            <person name="Poehlein A."/>
            <person name="Mugweru J."/>
            <person name="Kipnyargis A."/>
            <person name="Kiplimo D."/>
            <person name="Orwa P."/>
            <person name="Daniel R."/>
        </authorList>
    </citation>
    <scope>NUCLEOTIDE SEQUENCE</scope>
    <source>
        <strain evidence="1">B1096_S55</strain>
    </source>
</reference>
<evidence type="ECO:0000313" key="2">
    <source>
        <dbReference type="Proteomes" id="UP001057753"/>
    </source>
</evidence>
<organism evidence="1 2">
    <name type="scientific">Salipaludibacillus agaradhaerens</name>
    <name type="common">Bacillus agaradhaerens</name>
    <dbReference type="NCBI Taxonomy" id="76935"/>
    <lineage>
        <taxon>Bacteria</taxon>
        <taxon>Bacillati</taxon>
        <taxon>Bacillota</taxon>
        <taxon>Bacilli</taxon>
        <taxon>Bacillales</taxon>
        <taxon>Bacillaceae</taxon>
    </lineage>
</organism>
<protein>
    <submittedName>
        <fullName evidence="1">Uncharacterized protein</fullName>
    </submittedName>
</protein>
<dbReference type="Proteomes" id="UP001057753">
    <property type="component" value="Unassembled WGS sequence"/>
</dbReference>